<dbReference type="AlphaFoldDB" id="A0A1L9P4N5"/>
<evidence type="ECO:0000256" key="7">
    <source>
        <dbReference type="PROSITE-ProRule" id="PRU00042"/>
    </source>
</evidence>
<feature type="domain" description="C2H2-type" evidence="9">
    <location>
        <begin position="52"/>
        <end position="80"/>
    </location>
</feature>
<dbReference type="Pfam" id="PF00172">
    <property type="entry name" value="Zn_clus"/>
    <property type="match status" value="1"/>
</dbReference>
<dbReference type="Proteomes" id="UP000184073">
    <property type="component" value="Unassembled WGS sequence"/>
</dbReference>
<evidence type="ECO:0000256" key="5">
    <source>
        <dbReference type="ARBA" id="ARBA00023163"/>
    </source>
</evidence>
<dbReference type="PROSITE" id="PS00028">
    <property type="entry name" value="ZINC_FINGER_C2H2_1"/>
    <property type="match status" value="2"/>
</dbReference>
<accession>A0A1L9P4N5</accession>
<keyword evidence="3" id="KW-0805">Transcription regulation</keyword>
<dbReference type="InterPro" id="IPR001138">
    <property type="entry name" value="Zn2Cys6_DnaBD"/>
</dbReference>
<keyword evidence="4" id="KW-0238">DNA-binding</keyword>
<evidence type="ECO:0000256" key="1">
    <source>
        <dbReference type="ARBA" id="ARBA00022723"/>
    </source>
</evidence>
<evidence type="ECO:0000259" key="9">
    <source>
        <dbReference type="PROSITE" id="PS50157"/>
    </source>
</evidence>
<dbReference type="PANTHER" id="PTHR47660:SF7">
    <property type="entry name" value="TRANSCRIPTION FACTOR WITH C2H2 AND ZN(2)-CYS(6) DNA BINDING DOMAIN (EUROFUNG)"/>
    <property type="match status" value="1"/>
</dbReference>
<dbReference type="GO" id="GO:0003677">
    <property type="term" value="F:DNA binding"/>
    <property type="evidence" value="ECO:0007669"/>
    <property type="project" value="UniProtKB-KW"/>
</dbReference>
<dbReference type="OrthoDB" id="10261408at2759"/>
<evidence type="ECO:0000256" key="6">
    <source>
        <dbReference type="ARBA" id="ARBA00023242"/>
    </source>
</evidence>
<sequence>MDLTGLAPAEVEYLHPTHYAFRCQFPGCNARYRRKAHLSRHERSTHLKQRHFFCSSCGHEFQRSDTLRRHIQRQHKIIEPLNRARQACAGCHAGKIRCEGGIPCGECVRRRIRCSFQEHACLSEGRSSMRSPSLNTGESQSYYLEKRKRWITRYFEIFHPRWPFVHRGSFDVRQENPLLLQAMMAIGMWTSGEPPAQSAAEELYDKLDCALRDQRQNWDASEAAEACSSCSWPIATYQAILLHVILSILMKAEGAVNLDLGISISTTDLALLKSLVGSCRKLGMFFYPNMLARYKEADLPSFVWVSIEELKRFSMALYRLCTKVNSLATDNSLLHARELQFPPPSNDPLWHAAGRDEWEDNLKDETISLKDNLQAKWVSNFADVLGFVGS</sequence>
<dbReference type="InterPro" id="IPR013087">
    <property type="entry name" value="Znf_C2H2_type"/>
</dbReference>
<dbReference type="InterPro" id="IPR036864">
    <property type="entry name" value="Zn2-C6_fun-type_DNA-bd_sf"/>
</dbReference>
<dbReference type="STRING" id="1036611.A0A1L9P4N5"/>
<evidence type="ECO:0000256" key="3">
    <source>
        <dbReference type="ARBA" id="ARBA00023015"/>
    </source>
</evidence>
<name>A0A1L9P4N5_ASPVE</name>
<keyword evidence="1" id="KW-0479">Metal-binding</keyword>
<dbReference type="EMBL" id="KV878125">
    <property type="protein sequence ID" value="OJI96479.1"/>
    <property type="molecule type" value="Genomic_DNA"/>
</dbReference>
<dbReference type="GeneID" id="63729564"/>
<evidence type="ECO:0000259" key="8">
    <source>
        <dbReference type="PROSITE" id="PS50048"/>
    </source>
</evidence>
<dbReference type="RefSeq" id="XP_040662242.1">
    <property type="nucleotide sequence ID" value="XM_040814053.1"/>
</dbReference>
<dbReference type="PROSITE" id="PS50157">
    <property type="entry name" value="ZINC_FINGER_C2H2_2"/>
    <property type="match status" value="2"/>
</dbReference>
<keyword evidence="11" id="KW-1185">Reference proteome</keyword>
<organism evidence="10 11">
    <name type="scientific">Aspergillus versicolor CBS 583.65</name>
    <dbReference type="NCBI Taxonomy" id="1036611"/>
    <lineage>
        <taxon>Eukaryota</taxon>
        <taxon>Fungi</taxon>
        <taxon>Dikarya</taxon>
        <taxon>Ascomycota</taxon>
        <taxon>Pezizomycotina</taxon>
        <taxon>Eurotiomycetes</taxon>
        <taxon>Eurotiomycetidae</taxon>
        <taxon>Eurotiales</taxon>
        <taxon>Aspergillaceae</taxon>
        <taxon>Aspergillus</taxon>
        <taxon>Aspergillus subgen. Nidulantes</taxon>
    </lineage>
</organism>
<keyword evidence="6" id="KW-0539">Nucleus</keyword>
<dbReference type="SUPFAM" id="SSF57667">
    <property type="entry name" value="beta-beta-alpha zinc fingers"/>
    <property type="match status" value="1"/>
</dbReference>
<dbReference type="GO" id="GO:0006351">
    <property type="term" value="P:DNA-templated transcription"/>
    <property type="evidence" value="ECO:0007669"/>
    <property type="project" value="InterPro"/>
</dbReference>
<dbReference type="CDD" id="cd12148">
    <property type="entry name" value="fungal_TF_MHR"/>
    <property type="match status" value="1"/>
</dbReference>
<keyword evidence="5" id="KW-0804">Transcription</keyword>
<dbReference type="PANTHER" id="PTHR47660">
    <property type="entry name" value="TRANSCRIPTION FACTOR WITH C2H2 AND ZN(2)-CYS(6) DNA BINDING DOMAIN (EUROFUNG)-RELATED-RELATED"/>
    <property type="match status" value="1"/>
</dbReference>
<evidence type="ECO:0000256" key="4">
    <source>
        <dbReference type="ARBA" id="ARBA00023125"/>
    </source>
</evidence>
<feature type="domain" description="Zn(2)-C6 fungal-type" evidence="8">
    <location>
        <begin position="87"/>
        <end position="116"/>
    </location>
</feature>
<dbReference type="PROSITE" id="PS00463">
    <property type="entry name" value="ZN2_CY6_FUNGAL_1"/>
    <property type="match status" value="1"/>
</dbReference>
<keyword evidence="2" id="KW-0862">Zinc</keyword>
<evidence type="ECO:0000313" key="11">
    <source>
        <dbReference type="Proteomes" id="UP000184073"/>
    </source>
</evidence>
<dbReference type="PROSITE" id="PS50048">
    <property type="entry name" value="ZN2_CY6_FUNGAL_2"/>
    <property type="match status" value="1"/>
</dbReference>
<dbReference type="Gene3D" id="4.10.240.10">
    <property type="entry name" value="Zn(2)-C6 fungal-type DNA-binding domain"/>
    <property type="match status" value="1"/>
</dbReference>
<proteinExistence type="predicted"/>
<dbReference type="SUPFAM" id="SSF57701">
    <property type="entry name" value="Zn2/Cys6 DNA-binding domain"/>
    <property type="match status" value="1"/>
</dbReference>
<dbReference type="Gene3D" id="3.30.160.60">
    <property type="entry name" value="Classic Zinc Finger"/>
    <property type="match status" value="1"/>
</dbReference>
<dbReference type="SMART" id="SM00066">
    <property type="entry name" value="GAL4"/>
    <property type="match status" value="1"/>
</dbReference>
<dbReference type="VEuPathDB" id="FungiDB:ASPVEDRAFT_48661"/>
<protein>
    <recommendedName>
        <fullName evidence="12">C2H2-type domain-containing protein</fullName>
    </recommendedName>
</protein>
<dbReference type="SMART" id="SM00355">
    <property type="entry name" value="ZnF_C2H2"/>
    <property type="match status" value="2"/>
</dbReference>
<dbReference type="GO" id="GO:0008270">
    <property type="term" value="F:zinc ion binding"/>
    <property type="evidence" value="ECO:0007669"/>
    <property type="project" value="UniProtKB-KW"/>
</dbReference>
<dbReference type="InterPro" id="IPR007219">
    <property type="entry name" value="XnlR_reg_dom"/>
</dbReference>
<evidence type="ECO:0000313" key="10">
    <source>
        <dbReference type="EMBL" id="OJI96479.1"/>
    </source>
</evidence>
<dbReference type="GO" id="GO:0000981">
    <property type="term" value="F:DNA-binding transcription factor activity, RNA polymerase II-specific"/>
    <property type="evidence" value="ECO:0007669"/>
    <property type="project" value="InterPro"/>
</dbReference>
<gene>
    <name evidence="10" type="ORF">ASPVEDRAFT_48661</name>
</gene>
<dbReference type="Pfam" id="PF04082">
    <property type="entry name" value="Fungal_trans"/>
    <property type="match status" value="1"/>
</dbReference>
<evidence type="ECO:0008006" key="12">
    <source>
        <dbReference type="Google" id="ProtNLM"/>
    </source>
</evidence>
<dbReference type="InterPro" id="IPR036236">
    <property type="entry name" value="Znf_C2H2_sf"/>
</dbReference>
<reference evidence="11" key="1">
    <citation type="journal article" date="2017" name="Genome Biol.">
        <title>Comparative genomics reveals high biological diversity and specific adaptations in the industrially and medically important fungal genus Aspergillus.</title>
        <authorList>
            <person name="de Vries R.P."/>
            <person name="Riley R."/>
            <person name="Wiebenga A."/>
            <person name="Aguilar-Osorio G."/>
            <person name="Amillis S."/>
            <person name="Uchima C.A."/>
            <person name="Anderluh G."/>
            <person name="Asadollahi M."/>
            <person name="Askin M."/>
            <person name="Barry K."/>
            <person name="Battaglia E."/>
            <person name="Bayram O."/>
            <person name="Benocci T."/>
            <person name="Braus-Stromeyer S.A."/>
            <person name="Caldana C."/>
            <person name="Canovas D."/>
            <person name="Cerqueira G.C."/>
            <person name="Chen F."/>
            <person name="Chen W."/>
            <person name="Choi C."/>
            <person name="Clum A."/>
            <person name="Dos Santos R.A."/>
            <person name="Damasio A.R."/>
            <person name="Diallinas G."/>
            <person name="Emri T."/>
            <person name="Fekete E."/>
            <person name="Flipphi M."/>
            <person name="Freyberg S."/>
            <person name="Gallo A."/>
            <person name="Gournas C."/>
            <person name="Habgood R."/>
            <person name="Hainaut M."/>
            <person name="Harispe M.L."/>
            <person name="Henrissat B."/>
            <person name="Hilden K.S."/>
            <person name="Hope R."/>
            <person name="Hossain A."/>
            <person name="Karabika E."/>
            <person name="Karaffa L."/>
            <person name="Karanyi Z."/>
            <person name="Krasevec N."/>
            <person name="Kuo A."/>
            <person name="Kusch H."/>
            <person name="LaButti K."/>
            <person name="Lagendijk E.L."/>
            <person name="Lapidus A."/>
            <person name="Levasseur A."/>
            <person name="Lindquist E."/>
            <person name="Lipzen A."/>
            <person name="Logrieco A.F."/>
            <person name="MacCabe A."/>
            <person name="Maekelae M.R."/>
            <person name="Malavazi I."/>
            <person name="Melin P."/>
            <person name="Meyer V."/>
            <person name="Mielnichuk N."/>
            <person name="Miskei M."/>
            <person name="Molnar A.P."/>
            <person name="Mule G."/>
            <person name="Ngan C.Y."/>
            <person name="Orejas M."/>
            <person name="Orosz E."/>
            <person name="Ouedraogo J.P."/>
            <person name="Overkamp K.M."/>
            <person name="Park H.-S."/>
            <person name="Perrone G."/>
            <person name="Piumi F."/>
            <person name="Punt P.J."/>
            <person name="Ram A.F."/>
            <person name="Ramon A."/>
            <person name="Rauscher S."/>
            <person name="Record E."/>
            <person name="Riano-Pachon D.M."/>
            <person name="Robert V."/>
            <person name="Roehrig J."/>
            <person name="Ruller R."/>
            <person name="Salamov A."/>
            <person name="Salih N.S."/>
            <person name="Samson R.A."/>
            <person name="Sandor E."/>
            <person name="Sanguinetti M."/>
            <person name="Schuetze T."/>
            <person name="Sepcic K."/>
            <person name="Shelest E."/>
            <person name="Sherlock G."/>
            <person name="Sophianopoulou V."/>
            <person name="Squina F.M."/>
            <person name="Sun H."/>
            <person name="Susca A."/>
            <person name="Todd R.B."/>
            <person name="Tsang A."/>
            <person name="Unkles S.E."/>
            <person name="van de Wiele N."/>
            <person name="van Rossen-Uffink D."/>
            <person name="Oliveira J.V."/>
            <person name="Vesth T.C."/>
            <person name="Visser J."/>
            <person name="Yu J.-H."/>
            <person name="Zhou M."/>
            <person name="Andersen M.R."/>
            <person name="Archer D.B."/>
            <person name="Baker S.E."/>
            <person name="Benoit I."/>
            <person name="Brakhage A.A."/>
            <person name="Braus G.H."/>
            <person name="Fischer R."/>
            <person name="Frisvad J.C."/>
            <person name="Goldman G.H."/>
            <person name="Houbraken J."/>
            <person name="Oakley B."/>
            <person name="Pocsi I."/>
            <person name="Scazzocchio C."/>
            <person name="Seiboth B."/>
            <person name="vanKuyk P.A."/>
            <person name="Wortman J."/>
            <person name="Dyer P.S."/>
            <person name="Grigoriev I.V."/>
        </authorList>
    </citation>
    <scope>NUCLEOTIDE SEQUENCE [LARGE SCALE GENOMIC DNA]</scope>
    <source>
        <strain evidence="11">CBS 583.65</strain>
    </source>
</reference>
<evidence type="ECO:0000256" key="2">
    <source>
        <dbReference type="ARBA" id="ARBA00022833"/>
    </source>
</evidence>
<feature type="domain" description="C2H2-type" evidence="9">
    <location>
        <begin position="21"/>
        <end position="51"/>
    </location>
</feature>
<dbReference type="CDD" id="cd00067">
    <property type="entry name" value="GAL4"/>
    <property type="match status" value="1"/>
</dbReference>
<keyword evidence="7" id="KW-0863">Zinc-finger</keyword>